<dbReference type="Proteomes" id="UP000535838">
    <property type="component" value="Unassembled WGS sequence"/>
</dbReference>
<accession>A0A841T4W3</accession>
<evidence type="ECO:0000313" key="2">
    <source>
        <dbReference type="EMBL" id="MBB6637368.1"/>
    </source>
</evidence>
<proteinExistence type="predicted"/>
<keyword evidence="3" id="KW-1185">Reference proteome</keyword>
<sequence>MASEQIVIDGNGVDRAGKVFQTTGKFLEQVRKRSEILSRIQVSPMVRLMDLASGPLSQIFSRLAEYAQKQWGISVRVVPASYQGAFAAAGTVAGGVFLNSFLEAFDASKIADKAKSSMDGITVNVKVEGGAGEDKGVSGDLNDILKDTLSGFLGGVLSNTFSEGEAGKKKGKTWIGSALGKLSSSPVKTESPDVRTSSKLPIQSKPSTPSKPLAQPEPTTKKFSLQPLSSSNKSKSLPAQSKWPSGLRGFSKNFNNNGSSNGFANMGFANMGLPSVPGAKQILKSSSKVLRPLAIASDVANIAAAKPGNERNAAIGKAVGGTVGATALGALGTMILPGVGTAIGTWAGGMAGDWVGEKIGANINKIKKLWPFGNKNKKKKAPEAIPEPSETTSARREGGIGPVIGTGMVAGAAASTIYSRTTMGIKSAQQPPAPAPTNVSIMNGAVQLSIQQNQKIDYDAISAQIGAQLAVSIRQSIENRA</sequence>
<reference evidence="2 3" key="1">
    <citation type="submission" date="2020-08" db="EMBL/GenBank/DDBJ databases">
        <title>Cohnella phylogeny.</title>
        <authorList>
            <person name="Dunlap C."/>
        </authorList>
    </citation>
    <scope>NUCLEOTIDE SEQUENCE [LARGE SCALE GENOMIC DNA]</scope>
    <source>
        <strain evidence="2 3">DSM 25241</strain>
    </source>
</reference>
<protein>
    <recommendedName>
        <fullName evidence="4">Tail tape measure protein</fullName>
    </recommendedName>
</protein>
<organism evidence="2 3">
    <name type="scientific">Cohnella thailandensis</name>
    <dbReference type="NCBI Taxonomy" id="557557"/>
    <lineage>
        <taxon>Bacteria</taxon>
        <taxon>Bacillati</taxon>
        <taxon>Bacillota</taxon>
        <taxon>Bacilli</taxon>
        <taxon>Bacillales</taxon>
        <taxon>Paenibacillaceae</taxon>
        <taxon>Cohnella</taxon>
    </lineage>
</organism>
<comment type="caution">
    <text evidence="2">The sequence shown here is derived from an EMBL/GenBank/DDBJ whole genome shotgun (WGS) entry which is preliminary data.</text>
</comment>
<feature type="region of interest" description="Disordered" evidence="1">
    <location>
        <begin position="182"/>
        <end position="250"/>
    </location>
</feature>
<dbReference type="EMBL" id="JACJVQ010000021">
    <property type="protein sequence ID" value="MBB6637368.1"/>
    <property type="molecule type" value="Genomic_DNA"/>
</dbReference>
<dbReference type="AlphaFoldDB" id="A0A841T4W3"/>
<feature type="region of interest" description="Disordered" evidence="1">
    <location>
        <begin position="376"/>
        <end position="400"/>
    </location>
</feature>
<evidence type="ECO:0000313" key="3">
    <source>
        <dbReference type="Proteomes" id="UP000535838"/>
    </source>
</evidence>
<gene>
    <name evidence="2" type="ORF">H7B67_24835</name>
</gene>
<evidence type="ECO:0000256" key="1">
    <source>
        <dbReference type="SAM" id="MobiDB-lite"/>
    </source>
</evidence>
<dbReference type="RefSeq" id="WP_185122572.1">
    <property type="nucleotide sequence ID" value="NZ_JACJVQ010000021.1"/>
</dbReference>
<feature type="compositionally biased region" description="Low complexity" evidence="1">
    <location>
        <begin position="224"/>
        <end position="241"/>
    </location>
</feature>
<feature type="compositionally biased region" description="Polar residues" evidence="1">
    <location>
        <begin position="182"/>
        <end position="210"/>
    </location>
</feature>
<evidence type="ECO:0008006" key="4">
    <source>
        <dbReference type="Google" id="ProtNLM"/>
    </source>
</evidence>
<name>A0A841T4W3_9BACL</name>